<protein>
    <submittedName>
        <fullName evidence="8">Pyoverdin chromophore biosynthetic protein pvcC</fullName>
    </submittedName>
</protein>
<dbReference type="GO" id="GO:0016627">
    <property type="term" value="F:oxidoreductase activity, acting on the CH-CH group of donors"/>
    <property type="evidence" value="ECO:0007669"/>
    <property type="project" value="InterPro"/>
</dbReference>
<name>A0A4P2QL67_SORCE</name>
<dbReference type="PIRSF" id="PIRSF500125">
    <property type="entry name" value="4_HPA_large"/>
    <property type="match status" value="1"/>
</dbReference>
<dbReference type="SUPFAM" id="SSF56645">
    <property type="entry name" value="Acyl-CoA dehydrogenase NM domain-like"/>
    <property type="match status" value="1"/>
</dbReference>
<dbReference type="GO" id="GO:0016712">
    <property type="term" value="F:oxidoreductase activity, acting on paired donors, with incorporation or reduction of molecular oxygen, reduced flavin or flavoprotein as one donor, and incorporation of one atom of oxygen"/>
    <property type="evidence" value="ECO:0007669"/>
    <property type="project" value="UniProtKB-ARBA"/>
</dbReference>
<evidence type="ECO:0000259" key="7">
    <source>
        <dbReference type="Pfam" id="PF11794"/>
    </source>
</evidence>
<dbReference type="AlphaFoldDB" id="A0A4P2QL67"/>
<comment type="similarity">
    <text evidence="4">Belongs to the FADH(2)-utilizing monooxygenase family.</text>
</comment>
<keyword evidence="1" id="KW-0285">Flavoprotein</keyword>
<dbReference type="InterPro" id="IPR036250">
    <property type="entry name" value="AcylCo_DH-like_C"/>
</dbReference>
<evidence type="ECO:0000313" key="9">
    <source>
        <dbReference type="Proteomes" id="UP000295497"/>
    </source>
</evidence>
<evidence type="ECO:0000256" key="2">
    <source>
        <dbReference type="ARBA" id="ARBA00022827"/>
    </source>
</evidence>
<evidence type="ECO:0000256" key="4">
    <source>
        <dbReference type="ARBA" id="ARBA00061227"/>
    </source>
</evidence>
<dbReference type="EMBL" id="CP012672">
    <property type="protein sequence ID" value="AUX30787.1"/>
    <property type="molecule type" value="Genomic_DNA"/>
</dbReference>
<evidence type="ECO:0000256" key="1">
    <source>
        <dbReference type="ARBA" id="ARBA00022630"/>
    </source>
</evidence>
<gene>
    <name evidence="8" type="ORF">SOCE836_029000</name>
</gene>
<evidence type="ECO:0000256" key="5">
    <source>
        <dbReference type="PIRSR" id="PIRSR000331-2"/>
    </source>
</evidence>
<feature type="binding site" evidence="5">
    <location>
        <begin position="154"/>
        <end position="156"/>
    </location>
    <ligand>
        <name>FAD</name>
        <dbReference type="ChEBI" id="CHEBI:57692"/>
    </ligand>
</feature>
<evidence type="ECO:0000256" key="3">
    <source>
        <dbReference type="ARBA" id="ARBA00023002"/>
    </source>
</evidence>
<feature type="binding site" evidence="5">
    <location>
        <position position="195"/>
    </location>
    <ligand>
        <name>FAD</name>
        <dbReference type="ChEBI" id="CHEBI:57692"/>
    </ligand>
</feature>
<dbReference type="PANTHER" id="PTHR36117">
    <property type="entry name" value="4-HYDROXYPHENYLACETATE 3-MONOOXYGENASE-RELATED"/>
    <property type="match status" value="1"/>
</dbReference>
<evidence type="ECO:0000313" key="8">
    <source>
        <dbReference type="EMBL" id="AUX30787.1"/>
    </source>
</evidence>
<dbReference type="RefSeq" id="WP_129574684.1">
    <property type="nucleotide sequence ID" value="NZ_CP012672.1"/>
</dbReference>
<keyword evidence="2 5" id="KW-0274">FAD</keyword>
<dbReference type="InterPro" id="IPR024674">
    <property type="entry name" value="HpaB/PvcC/4-BUDH_N"/>
</dbReference>
<dbReference type="Gene3D" id="2.40.110.10">
    <property type="entry name" value="Butyryl-CoA Dehydrogenase, subunit A, domain 2"/>
    <property type="match status" value="1"/>
</dbReference>
<dbReference type="Pfam" id="PF03241">
    <property type="entry name" value="HpaB"/>
    <property type="match status" value="1"/>
</dbReference>
<dbReference type="PIRSF" id="PIRSF000331">
    <property type="entry name" value="HpaA_HpaB"/>
    <property type="match status" value="1"/>
</dbReference>
<dbReference type="Proteomes" id="UP000295497">
    <property type="component" value="Chromosome"/>
</dbReference>
<organism evidence="8 9">
    <name type="scientific">Sorangium cellulosum</name>
    <name type="common">Polyangium cellulosum</name>
    <dbReference type="NCBI Taxonomy" id="56"/>
    <lineage>
        <taxon>Bacteria</taxon>
        <taxon>Pseudomonadati</taxon>
        <taxon>Myxococcota</taxon>
        <taxon>Polyangia</taxon>
        <taxon>Polyangiales</taxon>
        <taxon>Polyangiaceae</taxon>
        <taxon>Sorangium</taxon>
    </lineage>
</organism>
<dbReference type="SUPFAM" id="SSF47203">
    <property type="entry name" value="Acyl-CoA dehydrogenase C-terminal domain-like"/>
    <property type="match status" value="1"/>
</dbReference>
<dbReference type="Gene3D" id="1.10.3140.10">
    <property type="entry name" value="4-hydroxybutyryl-coa dehydratase, domain 1"/>
    <property type="match status" value="1"/>
</dbReference>
<dbReference type="Pfam" id="PF11794">
    <property type="entry name" value="HpaB_N"/>
    <property type="match status" value="1"/>
</dbReference>
<sequence length="521" mass="57933">MSRASFAKPRMPMTGEEFLASLRDEREVWVYGERVRDVTAHPAFRNVARMLARLYDALHDPDTQPVLTAPTDTGSGGCTHKFFRSPRSVEDLRGARDAIATWARMSYGWLGRSPDYKSSFLATLDSNAEFYAPYEANARRWYREAQEQVLFFNHAIVNPPINRGLPPHESRDVFVHVQKETDRGIVVSGAKVVATGSALTNYTFISQYATLPIQDEALALAFIVPTGARGVKLLCRPSYAMTAGVMGSPFDYPLSSRFDENDAILVLEDVLVPWEDVLIYRDIERAQQFLPRSGFAPRAFFHGCVRLSVKLEFIAGLLLRGVEVMGNKDFRGVQAEVGEVMAWRNVFSGLADAMVHAPTPWKDGTVLPNAEYAMTYRALAPSIYPRIKGILEKVLASSLVYVPSHAIDFEVPELRRHLDRIARGSDGSSALERAKLMKLTWDAVGTEFGGRHELYERSYGGNEENCLVELLHTAAAAGAAERCKELVARCMADYDEKGWTAPDLIDAKDISLFGGRAGAPR</sequence>
<dbReference type="FunFam" id="1.10.3140.10:FF:000001">
    <property type="entry name" value="4-hydroxyphenylacetate 3-monooxygenase oxygenase component"/>
    <property type="match status" value="1"/>
</dbReference>
<dbReference type="InterPro" id="IPR024719">
    <property type="entry name" value="HpaB/PvcC/4-BUDH_C"/>
</dbReference>
<dbReference type="InterPro" id="IPR009100">
    <property type="entry name" value="AcylCoA_DH/oxidase_NM_dom_sf"/>
</dbReference>
<feature type="domain" description="HpaB/PvcC/4-BUDH C-terminal" evidence="6">
    <location>
        <begin position="286"/>
        <end position="487"/>
    </location>
</feature>
<dbReference type="InterPro" id="IPR046373">
    <property type="entry name" value="Acyl-CoA_Oxase/DH_mid-dom_sf"/>
</dbReference>
<dbReference type="InterPro" id="IPR004925">
    <property type="entry name" value="HpaB/PvcC/4-BUDH"/>
</dbReference>
<dbReference type="FunFam" id="2.40.110.10:FF:000026">
    <property type="entry name" value="4-hydroxyphenylacetate 3-monooxygenase oxygenase component"/>
    <property type="match status" value="1"/>
</dbReference>
<keyword evidence="3" id="KW-0560">Oxidoreductase</keyword>
<evidence type="ECO:0000259" key="6">
    <source>
        <dbReference type="Pfam" id="PF03241"/>
    </source>
</evidence>
<dbReference type="Gene3D" id="1.20.140.10">
    <property type="entry name" value="Butyryl-CoA Dehydrogenase, subunit A, domain 3"/>
    <property type="match status" value="1"/>
</dbReference>
<dbReference type="InterPro" id="IPR024677">
    <property type="entry name" value="HpaB/PvcC"/>
</dbReference>
<reference evidence="8 9" key="1">
    <citation type="submission" date="2015-09" db="EMBL/GenBank/DDBJ databases">
        <title>Sorangium comparison.</title>
        <authorList>
            <person name="Zaburannyi N."/>
            <person name="Bunk B."/>
            <person name="Overmann J."/>
            <person name="Mueller R."/>
        </authorList>
    </citation>
    <scope>NUCLEOTIDE SEQUENCE [LARGE SCALE GENOMIC DNA]</scope>
    <source>
        <strain evidence="8 9">So ce836</strain>
    </source>
</reference>
<dbReference type="PANTHER" id="PTHR36117:SF3">
    <property type="entry name" value="4-HYDROXYPHENYLACETATE 3-MONOOXYGENASE-RELATED"/>
    <property type="match status" value="1"/>
</dbReference>
<accession>A0A4P2QL67</accession>
<feature type="domain" description="HpaB/PvcC/4-BUDH N-terminal" evidence="7">
    <location>
        <begin position="14"/>
        <end position="279"/>
    </location>
</feature>
<proteinExistence type="inferred from homology"/>